<dbReference type="SUPFAM" id="SSF47113">
    <property type="entry name" value="Histone-fold"/>
    <property type="match status" value="1"/>
</dbReference>
<name>A0ABQ7TLX3_PHRPL</name>
<evidence type="ECO:0000256" key="1">
    <source>
        <dbReference type="SAM" id="MobiDB-lite"/>
    </source>
</evidence>
<protein>
    <recommendedName>
        <fullName evidence="4">Histone H2B</fullName>
    </recommendedName>
</protein>
<evidence type="ECO:0000313" key="2">
    <source>
        <dbReference type="EMBL" id="KAH0630366.1"/>
    </source>
</evidence>
<reference evidence="2 3" key="1">
    <citation type="journal article" date="2022" name="Gigascience">
        <title>A chromosome-level genome assembly and annotation of the desert horned lizard, Phrynosoma platyrhinos, provides insight into chromosomal rearrangements among reptiles.</title>
        <authorList>
            <person name="Koochekian N."/>
            <person name="Ascanio A."/>
            <person name="Farleigh K."/>
            <person name="Card D.C."/>
            <person name="Schield D.R."/>
            <person name="Castoe T.A."/>
            <person name="Jezkova T."/>
        </authorList>
    </citation>
    <scope>NUCLEOTIDE SEQUENCE [LARGE SCALE GENOMIC DNA]</scope>
    <source>
        <strain evidence="2">NK-2021</strain>
    </source>
</reference>
<feature type="compositionally biased region" description="Basic residues" evidence="1">
    <location>
        <begin position="1"/>
        <end position="25"/>
    </location>
</feature>
<organism evidence="2 3">
    <name type="scientific">Phrynosoma platyrhinos</name>
    <name type="common">Desert horned lizard</name>
    <dbReference type="NCBI Taxonomy" id="52577"/>
    <lineage>
        <taxon>Eukaryota</taxon>
        <taxon>Metazoa</taxon>
        <taxon>Chordata</taxon>
        <taxon>Craniata</taxon>
        <taxon>Vertebrata</taxon>
        <taxon>Euteleostomi</taxon>
        <taxon>Lepidosauria</taxon>
        <taxon>Squamata</taxon>
        <taxon>Bifurcata</taxon>
        <taxon>Unidentata</taxon>
        <taxon>Episquamata</taxon>
        <taxon>Toxicofera</taxon>
        <taxon>Iguania</taxon>
        <taxon>Phrynosomatidae</taxon>
        <taxon>Phrynosomatinae</taxon>
        <taxon>Phrynosoma</taxon>
    </lineage>
</organism>
<proteinExistence type="predicted"/>
<accession>A0ABQ7TLX3</accession>
<dbReference type="Gene3D" id="1.10.20.10">
    <property type="entry name" value="Histone, subunit A"/>
    <property type="match status" value="1"/>
</dbReference>
<evidence type="ECO:0008006" key="4">
    <source>
        <dbReference type="Google" id="ProtNLM"/>
    </source>
</evidence>
<evidence type="ECO:0000313" key="3">
    <source>
        <dbReference type="Proteomes" id="UP000826234"/>
    </source>
</evidence>
<gene>
    <name evidence="2" type="ORF">JD844_013330</name>
</gene>
<dbReference type="InterPro" id="IPR009072">
    <property type="entry name" value="Histone-fold"/>
</dbReference>
<feature type="region of interest" description="Disordered" evidence="1">
    <location>
        <begin position="1"/>
        <end position="36"/>
    </location>
</feature>
<keyword evidence="3" id="KW-1185">Reference proteome</keyword>
<dbReference type="Proteomes" id="UP000826234">
    <property type="component" value="Unassembled WGS sequence"/>
</dbReference>
<dbReference type="EMBL" id="JAIPUX010000439">
    <property type="protein sequence ID" value="KAH0630366.1"/>
    <property type="molecule type" value="Genomic_DNA"/>
</dbReference>
<comment type="caution">
    <text evidence="2">The sequence shown here is derived from an EMBL/GenBank/DDBJ whole genome shotgun (WGS) entry which is preliminary data.</text>
</comment>
<sequence length="149" mass="16627">MAAKQQGKRKAKAGKRKKLQKKYQQAKRDQKRLQGCKQKKLLSCPEHGVRANSASNTISSKVVRIRSPKLFASKMVRRVLKTYIEVKAKGLVKTLLMDVYNHVATQVETLSQTNRPSPISSRDVQRALKDAMAKELAAHAAEPISSECA</sequence>